<reference evidence="1 2" key="1">
    <citation type="journal article" date="2007" name="Science">
        <title>The Chlamydomonas genome reveals the evolution of key animal and plant functions.</title>
        <authorList>
            <person name="Merchant S.S."/>
            <person name="Prochnik S.E."/>
            <person name="Vallon O."/>
            <person name="Harris E.H."/>
            <person name="Karpowicz S.J."/>
            <person name="Witman G.B."/>
            <person name="Terry A."/>
            <person name="Salamov A."/>
            <person name="Fritz-Laylin L.K."/>
            <person name="Marechal-Drouard L."/>
            <person name="Marshall W.F."/>
            <person name="Qu L.H."/>
            <person name="Nelson D.R."/>
            <person name="Sanderfoot A.A."/>
            <person name="Spalding M.H."/>
            <person name="Kapitonov V.V."/>
            <person name="Ren Q."/>
            <person name="Ferris P."/>
            <person name="Lindquist E."/>
            <person name="Shapiro H."/>
            <person name="Lucas S.M."/>
            <person name="Grimwood J."/>
            <person name="Schmutz J."/>
            <person name="Cardol P."/>
            <person name="Cerutti H."/>
            <person name="Chanfreau G."/>
            <person name="Chen C.L."/>
            <person name="Cognat V."/>
            <person name="Croft M.T."/>
            <person name="Dent R."/>
            <person name="Dutcher S."/>
            <person name="Fernandez E."/>
            <person name="Fukuzawa H."/>
            <person name="Gonzalez-Ballester D."/>
            <person name="Gonzalez-Halphen D."/>
            <person name="Hallmann A."/>
            <person name="Hanikenne M."/>
            <person name="Hippler M."/>
            <person name="Inwood W."/>
            <person name="Jabbari K."/>
            <person name="Kalanon M."/>
            <person name="Kuras R."/>
            <person name="Lefebvre P.A."/>
            <person name="Lemaire S.D."/>
            <person name="Lobanov A.V."/>
            <person name="Lohr M."/>
            <person name="Manuell A."/>
            <person name="Meier I."/>
            <person name="Mets L."/>
            <person name="Mittag M."/>
            <person name="Mittelmeier T."/>
            <person name="Moroney J.V."/>
            <person name="Moseley J."/>
            <person name="Napoli C."/>
            <person name="Nedelcu A.M."/>
            <person name="Niyogi K."/>
            <person name="Novoselov S.V."/>
            <person name="Paulsen I.T."/>
            <person name="Pazour G."/>
            <person name="Purton S."/>
            <person name="Ral J.P."/>
            <person name="Riano-Pachon D.M."/>
            <person name="Riekhof W."/>
            <person name="Rymarquis L."/>
            <person name="Schroda M."/>
            <person name="Stern D."/>
            <person name="Umen J."/>
            <person name="Willows R."/>
            <person name="Wilson N."/>
            <person name="Zimmer S.L."/>
            <person name="Allmer J."/>
            <person name="Balk J."/>
            <person name="Bisova K."/>
            <person name="Chen C.J."/>
            <person name="Elias M."/>
            <person name="Gendler K."/>
            <person name="Hauser C."/>
            <person name="Lamb M.R."/>
            <person name="Ledford H."/>
            <person name="Long J.C."/>
            <person name="Minagawa J."/>
            <person name="Page M.D."/>
            <person name="Pan J."/>
            <person name="Pootakham W."/>
            <person name="Roje S."/>
            <person name="Rose A."/>
            <person name="Stahlberg E."/>
            <person name="Terauchi A.M."/>
            <person name="Yang P."/>
            <person name="Ball S."/>
            <person name="Bowler C."/>
            <person name="Dieckmann C.L."/>
            <person name="Gladyshev V.N."/>
            <person name="Green P."/>
            <person name="Jorgensen R."/>
            <person name="Mayfield S."/>
            <person name="Mueller-Roeber B."/>
            <person name="Rajamani S."/>
            <person name="Sayre R.T."/>
            <person name="Brokstein P."/>
            <person name="Dubchak I."/>
            <person name="Goodstein D."/>
            <person name="Hornick L."/>
            <person name="Huang Y.W."/>
            <person name="Jhaveri J."/>
            <person name="Luo Y."/>
            <person name="Martinez D."/>
            <person name="Ngau W.C."/>
            <person name="Otillar B."/>
            <person name="Poliakov A."/>
            <person name="Porter A."/>
            <person name="Szajkowski L."/>
            <person name="Werner G."/>
            <person name="Zhou K."/>
            <person name="Grigoriev I.V."/>
            <person name="Rokhsar D.S."/>
            <person name="Grossman A.R."/>
        </authorList>
    </citation>
    <scope>NUCLEOTIDE SEQUENCE [LARGE SCALE GENOMIC DNA]</scope>
    <source>
        <strain evidence="2">CC-503</strain>
    </source>
</reference>
<organism evidence="1 2">
    <name type="scientific">Chlamydomonas reinhardtii</name>
    <name type="common">Chlamydomonas smithii</name>
    <dbReference type="NCBI Taxonomy" id="3055"/>
    <lineage>
        <taxon>Eukaryota</taxon>
        <taxon>Viridiplantae</taxon>
        <taxon>Chlorophyta</taxon>
        <taxon>core chlorophytes</taxon>
        <taxon>Chlorophyceae</taxon>
        <taxon>CS clade</taxon>
        <taxon>Chlamydomonadales</taxon>
        <taxon>Chlamydomonadaceae</taxon>
        <taxon>Chlamydomonas</taxon>
    </lineage>
</organism>
<keyword evidence="2" id="KW-1185">Reference proteome</keyword>
<evidence type="ECO:0000313" key="1">
    <source>
        <dbReference type="EMBL" id="PNW77105.1"/>
    </source>
</evidence>
<dbReference type="AlphaFoldDB" id="A0A2K3D9A5"/>
<dbReference type="GeneID" id="66054952"/>
<accession>A0A2K3D9A5</accession>
<dbReference type="RefSeq" id="XP_042919893.1">
    <property type="nucleotide sequence ID" value="XM_043066496.1"/>
</dbReference>
<protein>
    <submittedName>
        <fullName evidence="1">Uncharacterized protein</fullName>
    </submittedName>
</protein>
<dbReference type="EMBL" id="CM008971">
    <property type="protein sequence ID" value="PNW77105.1"/>
    <property type="molecule type" value="Genomic_DNA"/>
</dbReference>
<dbReference type="KEGG" id="cre:CHLRE_10g422326v5"/>
<sequence>MVRTLCLELGCWDSRCVKPGRRAATAGATAGLCGTVSLVLLTSPACMATTQARRVVMWVAMRRFAQRAWMRAVRR</sequence>
<dbReference type="InParanoid" id="A0A2K3D9A5"/>
<dbReference type="Gramene" id="PNW77105">
    <property type="protein sequence ID" value="PNW77105"/>
    <property type="gene ID" value="CHLRE_10g422326v5"/>
</dbReference>
<evidence type="ECO:0000313" key="2">
    <source>
        <dbReference type="Proteomes" id="UP000006906"/>
    </source>
</evidence>
<gene>
    <name evidence="1" type="ORF">CHLRE_10g422326v5</name>
</gene>
<proteinExistence type="predicted"/>
<name>A0A2K3D9A5_CHLRE</name>
<dbReference type="Proteomes" id="UP000006906">
    <property type="component" value="Chromosome 10"/>
</dbReference>